<evidence type="ECO:0000313" key="2">
    <source>
        <dbReference type="EMBL" id="PRQ17924.1"/>
    </source>
</evidence>
<proteinExistence type="predicted"/>
<sequence length="157" mass="17051">MVVGERAGQKSPSARKNRPVCPGPGLARSPFSETTSPTRRKIAGPGPGPCKSSAGLGPCPALPLSNHRGTNEDGRKFYGVWRKIEGKGEEEGTREERGVFREIGVQCGFELATNSTWKFFIGTSHIHLVRRRRFPRIGSGFGPGGSFLEVFLALEIE</sequence>
<evidence type="ECO:0000313" key="3">
    <source>
        <dbReference type="Proteomes" id="UP000238479"/>
    </source>
</evidence>
<organism evidence="2 3">
    <name type="scientific">Rosa chinensis</name>
    <name type="common">China rose</name>
    <dbReference type="NCBI Taxonomy" id="74649"/>
    <lineage>
        <taxon>Eukaryota</taxon>
        <taxon>Viridiplantae</taxon>
        <taxon>Streptophyta</taxon>
        <taxon>Embryophyta</taxon>
        <taxon>Tracheophyta</taxon>
        <taxon>Spermatophyta</taxon>
        <taxon>Magnoliopsida</taxon>
        <taxon>eudicotyledons</taxon>
        <taxon>Gunneridae</taxon>
        <taxon>Pentapetalae</taxon>
        <taxon>rosids</taxon>
        <taxon>fabids</taxon>
        <taxon>Rosales</taxon>
        <taxon>Rosaceae</taxon>
        <taxon>Rosoideae</taxon>
        <taxon>Rosoideae incertae sedis</taxon>
        <taxon>Rosa</taxon>
    </lineage>
</organism>
<comment type="caution">
    <text evidence="2">The sequence shown here is derived from an EMBL/GenBank/DDBJ whole genome shotgun (WGS) entry which is preliminary data.</text>
</comment>
<evidence type="ECO:0000256" key="1">
    <source>
        <dbReference type="SAM" id="MobiDB-lite"/>
    </source>
</evidence>
<gene>
    <name evidence="2" type="ORF">RchiOBHm_Chr7g0200271</name>
</gene>
<protein>
    <submittedName>
        <fullName evidence="2">Uncharacterized protein</fullName>
    </submittedName>
</protein>
<dbReference type="Gramene" id="PRQ17924">
    <property type="protein sequence ID" value="PRQ17924"/>
    <property type="gene ID" value="RchiOBHm_Chr7g0200271"/>
</dbReference>
<feature type="region of interest" description="Disordered" evidence="1">
    <location>
        <begin position="1"/>
        <end position="74"/>
    </location>
</feature>
<reference evidence="2 3" key="1">
    <citation type="journal article" date="2018" name="Nat. Genet.">
        <title>The Rosa genome provides new insights in the design of modern roses.</title>
        <authorList>
            <person name="Bendahmane M."/>
        </authorList>
    </citation>
    <scope>NUCLEOTIDE SEQUENCE [LARGE SCALE GENOMIC DNA]</scope>
    <source>
        <strain evidence="3">cv. Old Blush</strain>
    </source>
</reference>
<accession>A0A2P6P7M8</accession>
<name>A0A2P6P7M8_ROSCH</name>
<dbReference type="AlphaFoldDB" id="A0A2P6P7M8"/>
<dbReference type="Proteomes" id="UP000238479">
    <property type="component" value="Chromosome 7"/>
</dbReference>
<keyword evidence="3" id="KW-1185">Reference proteome</keyword>
<dbReference type="EMBL" id="PDCK01000045">
    <property type="protein sequence ID" value="PRQ17924.1"/>
    <property type="molecule type" value="Genomic_DNA"/>
</dbReference>